<accession>A0A0F9E9L5</accession>
<name>A0A0F9E9L5_9ZZZZ</name>
<feature type="compositionally biased region" description="Basic and acidic residues" evidence="1">
    <location>
        <begin position="119"/>
        <end position="128"/>
    </location>
</feature>
<sequence length="157" mass="16954">MATNFPTPLQLAGSPQRLNVPRNNLLTNIQTNVQQLLNDPSPQSLELAENLIASSVEIMPPAAQPAAQALLQSIRTDRAKTPKFTTRKFQQASQVLSGPQTLTTPGRSVELETTPEAVRVGDEPRSLESFRLPSGTLQPGEREAGRIISSQGDFAQA</sequence>
<evidence type="ECO:0000313" key="2">
    <source>
        <dbReference type="EMBL" id="KKL26546.1"/>
    </source>
</evidence>
<feature type="compositionally biased region" description="Polar residues" evidence="1">
    <location>
        <begin position="85"/>
        <end position="106"/>
    </location>
</feature>
<feature type="non-terminal residue" evidence="2">
    <location>
        <position position="157"/>
    </location>
</feature>
<reference evidence="2" key="1">
    <citation type="journal article" date="2015" name="Nature">
        <title>Complex archaea that bridge the gap between prokaryotes and eukaryotes.</title>
        <authorList>
            <person name="Spang A."/>
            <person name="Saw J.H."/>
            <person name="Jorgensen S.L."/>
            <person name="Zaremba-Niedzwiedzka K."/>
            <person name="Martijn J."/>
            <person name="Lind A.E."/>
            <person name="van Eijk R."/>
            <person name="Schleper C."/>
            <person name="Guy L."/>
            <person name="Ettema T.J."/>
        </authorList>
    </citation>
    <scope>NUCLEOTIDE SEQUENCE</scope>
</reference>
<dbReference type="EMBL" id="LAZR01035801">
    <property type="protein sequence ID" value="KKL26546.1"/>
    <property type="molecule type" value="Genomic_DNA"/>
</dbReference>
<feature type="compositionally biased region" description="Polar residues" evidence="1">
    <location>
        <begin position="148"/>
        <end position="157"/>
    </location>
</feature>
<organism evidence="2">
    <name type="scientific">marine sediment metagenome</name>
    <dbReference type="NCBI Taxonomy" id="412755"/>
    <lineage>
        <taxon>unclassified sequences</taxon>
        <taxon>metagenomes</taxon>
        <taxon>ecological metagenomes</taxon>
    </lineage>
</organism>
<feature type="region of interest" description="Disordered" evidence="1">
    <location>
        <begin position="85"/>
        <end position="157"/>
    </location>
</feature>
<proteinExistence type="predicted"/>
<evidence type="ECO:0000256" key="1">
    <source>
        <dbReference type="SAM" id="MobiDB-lite"/>
    </source>
</evidence>
<dbReference type="AlphaFoldDB" id="A0A0F9E9L5"/>
<comment type="caution">
    <text evidence="2">The sequence shown here is derived from an EMBL/GenBank/DDBJ whole genome shotgun (WGS) entry which is preliminary data.</text>
</comment>
<gene>
    <name evidence="2" type="ORF">LCGC14_2394220</name>
</gene>
<protein>
    <submittedName>
        <fullName evidence="2">Uncharacterized protein</fullName>
    </submittedName>
</protein>